<protein>
    <submittedName>
        <fullName evidence="1">Uncharacterized protein</fullName>
    </submittedName>
</protein>
<reference evidence="1" key="1">
    <citation type="submission" date="2021-03" db="EMBL/GenBank/DDBJ databases">
        <title>Genomic Encyclopedia of Type Strains, Phase IV (KMG-V): Genome sequencing to study the core and pangenomes of soil and plant-associated prokaryotes.</title>
        <authorList>
            <person name="Whitman W."/>
        </authorList>
    </citation>
    <scope>NUCLEOTIDE SEQUENCE</scope>
    <source>
        <strain evidence="1">C4</strain>
    </source>
</reference>
<dbReference type="OrthoDB" id="62688at2157"/>
<proteinExistence type="predicted"/>
<gene>
    <name evidence="1" type="ORF">J3E07_001697</name>
</gene>
<evidence type="ECO:0000313" key="2">
    <source>
        <dbReference type="Proteomes" id="UP000740329"/>
    </source>
</evidence>
<sequence>MVTVEEYLKNSSKEVKLPSGVVFRIKTISTIDVIEAFEDPVIFAKMFNESENAKSGKNKDVGMTNAEKGSLLFSKIPQLVENNIVEPAGIKWHQLTGEDKEFLANEIVLKQLNVPDGISNFRAE</sequence>
<name>A0A8J7RJX1_METVO</name>
<dbReference type="AlphaFoldDB" id="A0A8J7RJX1"/>
<dbReference type="Proteomes" id="UP000740329">
    <property type="component" value="Unassembled WGS sequence"/>
</dbReference>
<accession>A0A8J7RJX1</accession>
<comment type="caution">
    <text evidence="1">The sequence shown here is derived from an EMBL/GenBank/DDBJ whole genome shotgun (WGS) entry which is preliminary data.</text>
</comment>
<organism evidence="1 2">
    <name type="scientific">Methanococcus voltae</name>
    <dbReference type="NCBI Taxonomy" id="2188"/>
    <lineage>
        <taxon>Archaea</taxon>
        <taxon>Methanobacteriati</taxon>
        <taxon>Methanobacteriota</taxon>
        <taxon>Methanomada group</taxon>
        <taxon>Methanococci</taxon>
        <taxon>Methanococcales</taxon>
        <taxon>Methanococcaceae</taxon>
        <taxon>Methanococcus</taxon>
    </lineage>
</organism>
<evidence type="ECO:0000313" key="1">
    <source>
        <dbReference type="EMBL" id="MBP2202256.1"/>
    </source>
</evidence>
<dbReference type="EMBL" id="JAGGMV010000011">
    <property type="protein sequence ID" value="MBP2202256.1"/>
    <property type="molecule type" value="Genomic_DNA"/>
</dbReference>
<dbReference type="RefSeq" id="WP_209591765.1">
    <property type="nucleotide sequence ID" value="NZ_JAGGMU010000005.1"/>
</dbReference>